<protein>
    <submittedName>
        <fullName evidence="2">Uncharacterized protein</fullName>
    </submittedName>
</protein>
<proteinExistence type="predicted"/>
<dbReference type="RefSeq" id="WP_142088193.1">
    <property type="nucleotide sequence ID" value="NZ_CP035485.1"/>
</dbReference>
<reference evidence="3" key="1">
    <citation type="submission" date="2019-01" db="EMBL/GenBank/DDBJ databases">
        <title>Genomic analysis of Salicibibacter sp. NKC3-5.</title>
        <authorList>
            <person name="Oh Y.J."/>
        </authorList>
    </citation>
    <scope>NUCLEOTIDE SEQUENCE [LARGE SCALE GENOMIC DNA]</scope>
    <source>
        <strain evidence="3">NKC3-5</strain>
    </source>
</reference>
<feature type="compositionally biased region" description="Basic and acidic residues" evidence="1">
    <location>
        <begin position="20"/>
        <end position="50"/>
    </location>
</feature>
<evidence type="ECO:0000313" key="3">
    <source>
        <dbReference type="Proteomes" id="UP000319756"/>
    </source>
</evidence>
<dbReference type="AlphaFoldDB" id="A0A514LGW6"/>
<feature type="region of interest" description="Disordered" evidence="1">
    <location>
        <begin position="20"/>
        <end position="51"/>
    </location>
</feature>
<dbReference type="PROSITE" id="PS51257">
    <property type="entry name" value="PROKAR_LIPOPROTEIN"/>
    <property type="match status" value="1"/>
</dbReference>
<dbReference type="EMBL" id="CP035485">
    <property type="protein sequence ID" value="QDI90785.1"/>
    <property type="molecule type" value="Genomic_DNA"/>
</dbReference>
<evidence type="ECO:0000313" key="2">
    <source>
        <dbReference type="EMBL" id="QDI90785.1"/>
    </source>
</evidence>
<accession>A0A514LGW6</accession>
<sequence length="169" mass="19924">MKYLFLLMFAAVVTGCNNEAEGHYNPDGKTPNRDTDLLDDDHNIDRDHQNEGISYPVYEKSVKLLERAKEAHNVENPLMSDMQEFVNIGFDGRLYFQTEVDQLTIDEMTVLHYILGFNDHAHRFVENDRQKTRMDSIERSEQIIEDFQDHLESTEKYRGWEGYKRDITT</sequence>
<dbReference type="KEGG" id="sale:EPH95_05995"/>
<dbReference type="Proteomes" id="UP000319756">
    <property type="component" value="Chromosome"/>
</dbReference>
<name>A0A514LGW6_9BACI</name>
<keyword evidence="3" id="KW-1185">Reference proteome</keyword>
<evidence type="ECO:0000256" key="1">
    <source>
        <dbReference type="SAM" id="MobiDB-lite"/>
    </source>
</evidence>
<gene>
    <name evidence="2" type="ORF">EPH95_05995</name>
</gene>
<organism evidence="2 3">
    <name type="scientific">Salicibibacter halophilus</name>
    <dbReference type="NCBI Taxonomy" id="2502791"/>
    <lineage>
        <taxon>Bacteria</taxon>
        <taxon>Bacillati</taxon>
        <taxon>Bacillota</taxon>
        <taxon>Bacilli</taxon>
        <taxon>Bacillales</taxon>
        <taxon>Bacillaceae</taxon>
        <taxon>Salicibibacter</taxon>
    </lineage>
</organism>